<dbReference type="STRING" id="658858.E1F6W0"/>
<dbReference type="OrthoDB" id="10259112at2759"/>
<dbReference type="PANTHER" id="PTHR12155:SF30">
    <property type="entry name" value="PROTEIN SLFN14"/>
    <property type="match status" value="1"/>
</dbReference>
<dbReference type="Proteomes" id="UP000008974">
    <property type="component" value="Unassembled WGS sequence"/>
</dbReference>
<dbReference type="Pfam" id="PF04326">
    <property type="entry name" value="SLFN_AlbA_2"/>
    <property type="match status" value="1"/>
</dbReference>
<reference evidence="3 4" key="1">
    <citation type="journal article" date="2010" name="BMC Genomics">
        <title>Genome analysis and comparative genomics of a Giardia intestinalis assemblage E isolate.</title>
        <authorList>
            <person name="Jerlstrom-Hultqvist J."/>
            <person name="Franzen O."/>
            <person name="Ankarklev J."/>
            <person name="Xu F."/>
            <person name="Nohynkova E."/>
            <person name="Andersson J.O."/>
            <person name="Svard S.G."/>
            <person name="Andersson B."/>
        </authorList>
    </citation>
    <scope>NUCLEOTIDE SEQUENCE [LARGE SCALE GENOMIC DNA]</scope>
    <source>
        <strain evidence="3 4">P15</strain>
    </source>
</reference>
<dbReference type="Gene3D" id="3.30.950.30">
    <property type="entry name" value="Schlafen, AAA domain"/>
    <property type="match status" value="1"/>
</dbReference>
<dbReference type="VEuPathDB" id="GiardiaDB:GLP15_2191"/>
<dbReference type="AlphaFoldDB" id="E1F6W0"/>
<evidence type="ECO:0000313" key="4">
    <source>
        <dbReference type="Proteomes" id="UP000008974"/>
    </source>
</evidence>
<evidence type="ECO:0000256" key="1">
    <source>
        <dbReference type="SAM" id="MobiDB-lite"/>
    </source>
</evidence>
<accession>E1F6W0</accession>
<dbReference type="EMBL" id="ACVC01000209">
    <property type="protein sequence ID" value="EFO61782.1"/>
    <property type="molecule type" value="Genomic_DNA"/>
</dbReference>
<sequence>MDLPPLPETLQYGSWIGFTESIRVEFKALQETNQPLRKVIGNYCREYLNAFLNTYGGCLLFGVDDRGYVQGIFLPNSERDKVLLAIDNSLNQMRPQPGGVIQKIALIPVTDGSTIITNKKRVGKYVVAIHISQGKASVYFTSATSQSAYLRQAASNVKMLPETIIQKLNCENQASFLVDSYDPFKLRHSPEDSNPDLVNYYIRRQNVEFISRQELLSTSINFLRADTQKCRTNVLILYGSETIGSKILDDLSQSIANDRKTFPTIYGVCSLDLRGSTDRHWRTKGRRRTAVLRPSARTLRGRPRRERSPLPPPRPATRGGSSVCTPCPPRSAYAPSLPPWPLLRPDGRLS</sequence>
<evidence type="ECO:0000259" key="2">
    <source>
        <dbReference type="Pfam" id="PF04326"/>
    </source>
</evidence>
<name>E1F6W0_GIAIA</name>
<feature type="domain" description="Schlafen AlbA-2" evidence="2">
    <location>
        <begin position="20"/>
        <end position="159"/>
    </location>
</feature>
<proteinExistence type="predicted"/>
<dbReference type="InterPro" id="IPR038461">
    <property type="entry name" value="Schlafen_AlbA_2_dom_sf"/>
</dbReference>
<dbReference type="InterPro" id="IPR029684">
    <property type="entry name" value="Schlafen"/>
</dbReference>
<feature type="region of interest" description="Disordered" evidence="1">
    <location>
        <begin position="296"/>
        <end position="350"/>
    </location>
</feature>
<evidence type="ECO:0000313" key="3">
    <source>
        <dbReference type="EMBL" id="EFO61782.1"/>
    </source>
</evidence>
<comment type="caution">
    <text evidence="3">The sequence shown here is derived from an EMBL/GenBank/DDBJ whole genome shotgun (WGS) entry which is preliminary data.</text>
</comment>
<protein>
    <submittedName>
        <fullName evidence="3">AAA-4 domain protein</fullName>
    </submittedName>
</protein>
<gene>
    <name evidence="3" type="ORF">GLP15_2191</name>
</gene>
<dbReference type="InterPro" id="IPR007421">
    <property type="entry name" value="Schlafen_AlbA_2_dom"/>
</dbReference>
<dbReference type="PANTHER" id="PTHR12155">
    <property type="entry name" value="SCHLAFEN"/>
    <property type="match status" value="1"/>
</dbReference>
<organism evidence="3 4">
    <name type="scientific">Giardia intestinalis (strain P15)</name>
    <name type="common">Giardia lamblia</name>
    <dbReference type="NCBI Taxonomy" id="658858"/>
    <lineage>
        <taxon>Eukaryota</taxon>
        <taxon>Metamonada</taxon>
        <taxon>Diplomonadida</taxon>
        <taxon>Hexamitidae</taxon>
        <taxon>Giardiinae</taxon>
        <taxon>Giardia</taxon>
    </lineage>
</organism>